<keyword evidence="3" id="KW-1185">Reference proteome</keyword>
<accession>A0ABW4XFR4</accession>
<proteinExistence type="predicted"/>
<reference evidence="3" key="1">
    <citation type="journal article" date="2019" name="Int. J. Syst. Evol. Microbiol.">
        <title>The Global Catalogue of Microorganisms (GCM) 10K type strain sequencing project: providing services to taxonomists for standard genome sequencing and annotation.</title>
        <authorList>
            <consortium name="The Broad Institute Genomics Platform"/>
            <consortium name="The Broad Institute Genome Sequencing Center for Infectious Disease"/>
            <person name="Wu L."/>
            <person name="Ma J."/>
        </authorList>
    </citation>
    <scope>NUCLEOTIDE SEQUENCE [LARGE SCALE GENOMIC DNA]</scope>
    <source>
        <strain evidence="3">JCM 3338</strain>
    </source>
</reference>
<gene>
    <name evidence="2" type="ORF">ACFSHS_18930</name>
</gene>
<protein>
    <submittedName>
        <fullName evidence="2">HEPN domain-containing protein</fullName>
    </submittedName>
</protein>
<dbReference type="Pfam" id="PF18739">
    <property type="entry name" value="HEPN_Apea"/>
    <property type="match status" value="1"/>
</dbReference>
<evidence type="ECO:0000313" key="2">
    <source>
        <dbReference type="EMBL" id="MFD2093641.1"/>
    </source>
</evidence>
<comment type="caution">
    <text evidence="2">The sequence shown here is derived from an EMBL/GenBank/DDBJ whole genome shotgun (WGS) entry which is preliminary data.</text>
</comment>
<feature type="non-terminal residue" evidence="2">
    <location>
        <position position="1"/>
    </location>
</feature>
<dbReference type="InterPro" id="IPR041229">
    <property type="entry name" value="HEPN_Apea"/>
</dbReference>
<name>A0ABW4XFR4_9ACTN</name>
<feature type="domain" description="Apea-like HEPN" evidence="1">
    <location>
        <begin position="251"/>
        <end position="399"/>
    </location>
</feature>
<dbReference type="RefSeq" id="WP_376879466.1">
    <property type="nucleotide sequence ID" value="NZ_JBHUHP010000024.1"/>
</dbReference>
<dbReference type="Proteomes" id="UP001597402">
    <property type="component" value="Unassembled WGS sequence"/>
</dbReference>
<dbReference type="EMBL" id="JBHUHP010000024">
    <property type="protein sequence ID" value="MFD2093641.1"/>
    <property type="molecule type" value="Genomic_DNA"/>
</dbReference>
<organism evidence="2 3">
    <name type="scientific">Blastococcus deserti</name>
    <dbReference type="NCBI Taxonomy" id="2259033"/>
    <lineage>
        <taxon>Bacteria</taxon>
        <taxon>Bacillati</taxon>
        <taxon>Actinomycetota</taxon>
        <taxon>Actinomycetes</taxon>
        <taxon>Geodermatophilales</taxon>
        <taxon>Geodermatophilaceae</taxon>
        <taxon>Blastococcus</taxon>
    </lineage>
</organism>
<evidence type="ECO:0000313" key="3">
    <source>
        <dbReference type="Proteomes" id="UP001597402"/>
    </source>
</evidence>
<sequence length="458" mass="50575">VRRAGRVRSGGSALRYYEQGDGFNSVGWSGDPKDAIADFNPIPLLGTLDNGTLITITDAGLADPGLGGGQVFIGRRLLLGGHAGDRDATFNACRVAIPQPDLWPGVIAEPQAARVVLTEVAGQLEAHRDREGGWLTLTLDSGVKLSQREWERQFWNRCLTLLRLWTDTALREERVQLRANPDESWMEAIYVGERRSERLEPWKSLLRPTELTFGMVAGALPLFDAFAPIPDTATKHMVERVTLELAVLANAACLEGLHRGLYPDAALFQGINKRGPIVKPAAEAAADAAIGLGVVSPEDRKATVDRLKQSFGLFNELTFAERLRVLLPPVEAVAPGLIGQDRDIWIREVKLARNLEAHRFAKDATKPENYEKRTDHYYQLALSTEWVLRISVLLLVGVDPAVLYDRLQEYEKFHFALANMDGCRFSWPGSRLEEFRTSQRPATSTAVVAPVQRGGAPG</sequence>
<evidence type="ECO:0000259" key="1">
    <source>
        <dbReference type="Pfam" id="PF18739"/>
    </source>
</evidence>